<dbReference type="Proteomes" id="UP000574761">
    <property type="component" value="Unassembled WGS sequence"/>
</dbReference>
<dbReference type="RefSeq" id="WP_183808348.1">
    <property type="nucleotide sequence ID" value="NZ_JACIEE010000017.1"/>
</dbReference>
<reference evidence="2 3" key="1">
    <citation type="submission" date="2020-08" db="EMBL/GenBank/DDBJ databases">
        <title>Genomic Encyclopedia of Type Strains, Phase IV (KMG-IV): sequencing the most valuable type-strain genomes for metagenomic binning, comparative biology and taxonomic classification.</title>
        <authorList>
            <person name="Goeker M."/>
        </authorList>
    </citation>
    <scope>NUCLEOTIDE SEQUENCE [LARGE SCALE GENOMIC DNA]</scope>
    <source>
        <strain evidence="2 3">DSM 100211</strain>
    </source>
</reference>
<organism evidence="2 3">
    <name type="scientific">Mycoplana azooxidifex</name>
    <dbReference type="NCBI Taxonomy" id="1636188"/>
    <lineage>
        <taxon>Bacteria</taxon>
        <taxon>Pseudomonadati</taxon>
        <taxon>Pseudomonadota</taxon>
        <taxon>Alphaproteobacteria</taxon>
        <taxon>Hyphomicrobiales</taxon>
        <taxon>Rhizobiaceae</taxon>
        <taxon>Mycoplana</taxon>
    </lineage>
</organism>
<dbReference type="PANTHER" id="PTHR47738:SF1">
    <property type="entry name" value="NITROGEN REGULATORY PROTEIN"/>
    <property type="match status" value="1"/>
</dbReference>
<feature type="domain" description="PTS EIIA type-2" evidence="1">
    <location>
        <begin position="5"/>
        <end position="148"/>
    </location>
</feature>
<dbReference type="InterPro" id="IPR002178">
    <property type="entry name" value="PTS_EIIA_type-2_dom"/>
</dbReference>
<dbReference type="GO" id="GO:0030295">
    <property type="term" value="F:protein kinase activator activity"/>
    <property type="evidence" value="ECO:0007669"/>
    <property type="project" value="TreeGrafter"/>
</dbReference>
<dbReference type="InterPro" id="IPR016152">
    <property type="entry name" value="PTrfase/Anion_transptr"/>
</dbReference>
<dbReference type="SUPFAM" id="SSF55804">
    <property type="entry name" value="Phoshotransferase/anion transport protein"/>
    <property type="match status" value="1"/>
</dbReference>
<keyword evidence="3" id="KW-1185">Reference proteome</keyword>
<dbReference type="PROSITE" id="PS00372">
    <property type="entry name" value="PTS_EIIA_TYPE_2_HIS"/>
    <property type="match status" value="1"/>
</dbReference>
<evidence type="ECO:0000313" key="3">
    <source>
        <dbReference type="Proteomes" id="UP000574761"/>
    </source>
</evidence>
<dbReference type="PANTHER" id="PTHR47738">
    <property type="entry name" value="PTS SYSTEM FRUCTOSE-LIKE EIIA COMPONENT-RELATED"/>
    <property type="match status" value="1"/>
</dbReference>
<dbReference type="PROSITE" id="PS51094">
    <property type="entry name" value="PTS_EIIA_TYPE_2"/>
    <property type="match status" value="1"/>
</dbReference>
<dbReference type="Pfam" id="PF00359">
    <property type="entry name" value="PTS_EIIA_2"/>
    <property type="match status" value="1"/>
</dbReference>
<proteinExistence type="predicted"/>
<protein>
    <submittedName>
        <fullName evidence="2">PTS system nitrogen regulatory IIA component</fullName>
    </submittedName>
</protein>
<dbReference type="InterPro" id="IPR051541">
    <property type="entry name" value="PTS_SugarTrans_NitroReg"/>
</dbReference>
<dbReference type="Gene3D" id="3.40.930.10">
    <property type="entry name" value="Mannitol-specific EII, Chain A"/>
    <property type="match status" value="1"/>
</dbReference>
<sequence length="169" mass="18491">MVTFKNLSEEDITLDLATKGKHSALSRIAVKLARRTGLDDRAVLRGICRRERLGSTAIGRGIAVPHALLRSISSPVASFTRLAPLIDFNSPDSDPVDLVFTLLWPHSEVRTLLPALSRLFRMVRAPLIRDGLRLARSPEEVMAILVSEAGPINDIPSRTNATYSVAKAN</sequence>
<evidence type="ECO:0000259" key="1">
    <source>
        <dbReference type="PROSITE" id="PS51094"/>
    </source>
</evidence>
<evidence type="ECO:0000313" key="2">
    <source>
        <dbReference type="EMBL" id="MBB3980195.1"/>
    </source>
</evidence>
<comment type="caution">
    <text evidence="2">The sequence shown here is derived from an EMBL/GenBank/DDBJ whole genome shotgun (WGS) entry which is preliminary data.</text>
</comment>
<dbReference type="AlphaFoldDB" id="A0A7W6GLX8"/>
<dbReference type="EMBL" id="JACIEE010000017">
    <property type="protein sequence ID" value="MBB3980195.1"/>
    <property type="molecule type" value="Genomic_DNA"/>
</dbReference>
<accession>A0A7W6GLX8</accession>
<dbReference type="CDD" id="cd00211">
    <property type="entry name" value="PTS_IIA_fru"/>
    <property type="match status" value="1"/>
</dbReference>
<gene>
    <name evidence="2" type="ORF">GGQ64_005448</name>
</gene>
<name>A0A7W6GLX8_9HYPH</name>